<dbReference type="AlphaFoldDB" id="A0AAI8CI05"/>
<dbReference type="SUPFAM" id="SSF53597">
    <property type="entry name" value="Dihydrofolate reductase-like"/>
    <property type="match status" value="1"/>
</dbReference>
<dbReference type="InterPro" id="IPR001796">
    <property type="entry name" value="DHFR_dom"/>
</dbReference>
<feature type="domain" description="DHFR" evidence="1">
    <location>
        <begin position="9"/>
        <end position="185"/>
    </location>
</feature>
<evidence type="ECO:0000313" key="3">
    <source>
        <dbReference type="Proteomes" id="UP000093740"/>
    </source>
</evidence>
<evidence type="ECO:0000259" key="1">
    <source>
        <dbReference type="PROSITE" id="PS51330"/>
    </source>
</evidence>
<sequence>MKGKVVDTRIRLLAVTDVRGTIAINENDRTDWGSPEDKRLFKEITTRSGLVVMGRKTYEAIGKRLPGRYNVVLSTKGVFSCGEPDLVLNGNVSQIIQELRNRGFEDVCVIGGQTLFSQFLNAGLVTDLHLTIEPIILPDGLNLFSNIDKHYSLRFEKAQILNSKGTIYVHYRIGELGNKIQGLKI</sequence>
<keyword evidence="3" id="KW-1185">Reference proteome</keyword>
<dbReference type="InterPro" id="IPR024072">
    <property type="entry name" value="DHFR-like_dom_sf"/>
</dbReference>
<dbReference type="Pfam" id="PF00186">
    <property type="entry name" value="DHFR_1"/>
    <property type="match status" value="1"/>
</dbReference>
<dbReference type="PANTHER" id="PTHR38011">
    <property type="entry name" value="DIHYDROFOLATE REDUCTASE FAMILY PROTEIN (AFU_ORTHOLOGUE AFUA_8G06820)"/>
    <property type="match status" value="1"/>
</dbReference>
<dbReference type="Proteomes" id="UP000093740">
    <property type="component" value="Chromosome"/>
</dbReference>
<dbReference type="KEGG" id="fia:NA23_00130"/>
<organism evidence="2 3">
    <name type="scientific">Fervidobacterium islandicum</name>
    <dbReference type="NCBI Taxonomy" id="2423"/>
    <lineage>
        <taxon>Bacteria</taxon>
        <taxon>Thermotogati</taxon>
        <taxon>Thermotogota</taxon>
        <taxon>Thermotogae</taxon>
        <taxon>Thermotogales</taxon>
        <taxon>Fervidobacteriaceae</taxon>
        <taxon>Fervidobacterium</taxon>
    </lineage>
</organism>
<dbReference type="CDD" id="cd00209">
    <property type="entry name" value="DHFR"/>
    <property type="match status" value="1"/>
</dbReference>
<proteinExistence type="predicted"/>
<dbReference type="PROSITE" id="PS51330">
    <property type="entry name" value="DHFR_2"/>
    <property type="match status" value="1"/>
</dbReference>
<dbReference type="PRINTS" id="PR00070">
    <property type="entry name" value="DHFR"/>
</dbReference>
<dbReference type="Gene3D" id="3.40.430.10">
    <property type="entry name" value="Dihydrofolate Reductase, subunit A"/>
    <property type="match status" value="1"/>
</dbReference>
<protein>
    <submittedName>
        <fullName evidence="2">Dihydrofolate reductase family protein</fullName>
    </submittedName>
</protein>
<dbReference type="GO" id="GO:0046654">
    <property type="term" value="P:tetrahydrofolate biosynthetic process"/>
    <property type="evidence" value="ECO:0007669"/>
    <property type="project" value="InterPro"/>
</dbReference>
<name>A0AAI8CI05_FERIS</name>
<dbReference type="EMBL" id="CP014334">
    <property type="protein sequence ID" value="AMW31909.1"/>
    <property type="molecule type" value="Genomic_DNA"/>
</dbReference>
<dbReference type="PANTHER" id="PTHR38011:SF11">
    <property type="entry name" value="2,5-DIAMINO-6-RIBOSYLAMINO-4(3H)-PYRIMIDINONE 5'-PHOSPHATE REDUCTASE"/>
    <property type="match status" value="1"/>
</dbReference>
<dbReference type="InterPro" id="IPR050765">
    <property type="entry name" value="Riboflavin_Biosynth_HTPR"/>
</dbReference>
<dbReference type="GO" id="GO:0004146">
    <property type="term" value="F:dihydrofolate reductase activity"/>
    <property type="evidence" value="ECO:0007669"/>
    <property type="project" value="InterPro"/>
</dbReference>
<reference evidence="2 3" key="1">
    <citation type="journal article" date="2015" name="Stand. Genomic Sci.">
        <title>Genome sequence of a native-feather degrading extremely thermophilic Eubacterium, Fervidobacterium islandicum AW-1.</title>
        <authorList>
            <person name="Lee Y.J."/>
            <person name="Jeong H."/>
            <person name="Park G.S."/>
            <person name="Kwak Y."/>
            <person name="Lee S.J."/>
            <person name="Lee S.J."/>
            <person name="Park M.K."/>
            <person name="Kim J.Y."/>
            <person name="Kang H.K."/>
            <person name="Shin J.H."/>
            <person name="Lee D.W."/>
        </authorList>
    </citation>
    <scope>NUCLEOTIDE SEQUENCE [LARGE SCALE GENOMIC DNA]</scope>
    <source>
        <strain evidence="2 3">AW-1</strain>
    </source>
</reference>
<accession>A0AAI8CI05</accession>
<gene>
    <name evidence="2" type="ORF">NA23_00130</name>
</gene>
<evidence type="ECO:0000313" key="2">
    <source>
        <dbReference type="EMBL" id="AMW31909.1"/>
    </source>
</evidence>
<dbReference type="RefSeq" id="WP_052107125.1">
    <property type="nucleotide sequence ID" value="NZ_CP014334.2"/>
</dbReference>